<keyword evidence="1" id="KW-0812">Transmembrane</keyword>
<dbReference type="SUPFAM" id="SSF53822">
    <property type="entry name" value="Periplasmic binding protein-like I"/>
    <property type="match status" value="1"/>
</dbReference>
<gene>
    <name evidence="2" type="ORF">Asi03nite_14710</name>
</gene>
<dbReference type="Gene3D" id="3.40.50.2300">
    <property type="match status" value="2"/>
</dbReference>
<accession>A0A919N3Y1</accession>
<keyword evidence="3" id="KW-1185">Reference proteome</keyword>
<protein>
    <submittedName>
        <fullName evidence="2">ABC transporter substrate-binding protein</fullName>
    </submittedName>
</protein>
<comment type="caution">
    <text evidence="2">The sequence shown here is derived from an EMBL/GenBank/DDBJ whole genome shotgun (WGS) entry which is preliminary data.</text>
</comment>
<organism evidence="2 3">
    <name type="scientific">Actinoplanes siamensis</name>
    <dbReference type="NCBI Taxonomy" id="1223317"/>
    <lineage>
        <taxon>Bacteria</taxon>
        <taxon>Bacillati</taxon>
        <taxon>Actinomycetota</taxon>
        <taxon>Actinomycetes</taxon>
        <taxon>Micromonosporales</taxon>
        <taxon>Micromonosporaceae</taxon>
        <taxon>Actinoplanes</taxon>
    </lineage>
</organism>
<name>A0A919N3Y1_9ACTN</name>
<keyword evidence="1" id="KW-1133">Transmembrane helix</keyword>
<evidence type="ECO:0000256" key="1">
    <source>
        <dbReference type="SAM" id="Phobius"/>
    </source>
</evidence>
<sequence>MTGGAGAGRKVVLYTAAALIAIALVGLLVALRSRGGGRPGEPIARPSGGCPAELTAATGECLGPVTGSARLDPVLRPVADKIFRANEEMKAKQGKYVRIVLLTPLGVPGNANMRSAISIDQVRFSLEGAYTALLRANSTREFYDPDAPGIELVLVEQGSRQEYVTGLRDAILALSVADHPVVAVAGLGSSFAGTEEMTRALAEAGIPAIGAVTSATSLTAATARTFHSVSPSNVDYALALKHLLTTQKQALPVRNALIVADQNDDPYPRTLRQALQTQLKDYLISAPQVFSGSTVETPVTANVFVPIVTNICSAMLDPQAPLDTVFFAGRVADFGAFADALATRVCRQKPLTVMVGATGFQAAQDRVKVLDEARVTVIYASSGDSPGWLRGGPGVPEGYPAFHKRFLSAGFDEASLSDGYAVSYHDAIAAAVSATRLAALGNPVPTAADVQTQFANLSLANTVKAGAGTLDFGSRSAGDGRASGKVVVFRQIGTSGMRLPADVPPYLTD</sequence>
<keyword evidence="1" id="KW-0472">Membrane</keyword>
<proteinExistence type="predicted"/>
<evidence type="ECO:0000313" key="2">
    <source>
        <dbReference type="EMBL" id="GIF03933.1"/>
    </source>
</evidence>
<dbReference type="AlphaFoldDB" id="A0A919N3Y1"/>
<dbReference type="Proteomes" id="UP000629619">
    <property type="component" value="Unassembled WGS sequence"/>
</dbReference>
<reference evidence="2" key="1">
    <citation type="submission" date="2021-01" db="EMBL/GenBank/DDBJ databases">
        <title>Whole genome shotgun sequence of Actinoplanes siamensis NBRC 109076.</title>
        <authorList>
            <person name="Komaki H."/>
            <person name="Tamura T."/>
        </authorList>
    </citation>
    <scope>NUCLEOTIDE SEQUENCE</scope>
    <source>
        <strain evidence="2">NBRC 109076</strain>
    </source>
</reference>
<feature type="transmembrane region" description="Helical" evidence="1">
    <location>
        <begin position="12"/>
        <end position="31"/>
    </location>
</feature>
<dbReference type="RefSeq" id="WP_203677623.1">
    <property type="nucleotide sequence ID" value="NZ_BOMW01000014.1"/>
</dbReference>
<evidence type="ECO:0000313" key="3">
    <source>
        <dbReference type="Proteomes" id="UP000629619"/>
    </source>
</evidence>
<dbReference type="InterPro" id="IPR028082">
    <property type="entry name" value="Peripla_BP_I"/>
</dbReference>
<dbReference type="EMBL" id="BOMW01000014">
    <property type="protein sequence ID" value="GIF03933.1"/>
    <property type="molecule type" value="Genomic_DNA"/>
</dbReference>